<sequence>MKCRVLTAMSSRAQDQELMAQIAEKYPIQRELVLDATGSRDLALAQVLPSFGWHPWFSHQLYDDSISDYQHGDRDAFKVSHYQAVLTPSPVDQDFMRSLPHPQPLSKYIAQAKVYLESYPLALVGEVGLDRSFRLPSAWLPGQEDVRDSAITPGGREGRRLSPYRVRIEHQQKVLKSQLSLAATMQRAVSVHGVQAHGTVFETLRETWKGCEREVVSKRSQKRRGDAPNSDVDRWDDTTEEEEEESEVSEAFPPRICLHSYTGPLESLKQYLHPSVPAKIYFSFSAGISLSAMAPTKTIDVIRAVPDDRLLVESDLHCAGDEMDQRLEEMARSLCSIKGWTLEDGVCRLGKNWAEFAFG</sequence>
<reference evidence="2" key="1">
    <citation type="submission" date="2021-03" db="EMBL/GenBank/DDBJ databases">
        <title>Comparative genomics and phylogenomic investigation of the class Geoglossomycetes provide insights into ecological specialization and systematics.</title>
        <authorList>
            <person name="Melie T."/>
            <person name="Pirro S."/>
            <person name="Miller A.N."/>
            <person name="Quandt A."/>
        </authorList>
    </citation>
    <scope>NUCLEOTIDE SEQUENCE</scope>
    <source>
        <strain evidence="2">CAQ_001_2017</strain>
    </source>
</reference>
<evidence type="ECO:0000256" key="1">
    <source>
        <dbReference type="SAM" id="MobiDB-lite"/>
    </source>
</evidence>
<dbReference type="InterPro" id="IPR053044">
    <property type="entry name" value="Metallo-hydrolase/TatD-type"/>
</dbReference>
<dbReference type="InterPro" id="IPR032466">
    <property type="entry name" value="Metal_Hydrolase"/>
</dbReference>
<dbReference type="Proteomes" id="UP000750711">
    <property type="component" value="Unassembled WGS sequence"/>
</dbReference>
<feature type="region of interest" description="Disordered" evidence="1">
    <location>
        <begin position="215"/>
        <end position="251"/>
    </location>
</feature>
<evidence type="ECO:0000313" key="3">
    <source>
        <dbReference type="Proteomes" id="UP000750711"/>
    </source>
</evidence>
<accession>A0A9P8LH76</accession>
<dbReference type="Gene3D" id="3.20.20.140">
    <property type="entry name" value="Metal-dependent hydrolases"/>
    <property type="match status" value="1"/>
</dbReference>
<dbReference type="SUPFAM" id="SSF51556">
    <property type="entry name" value="Metallo-dependent hydrolases"/>
    <property type="match status" value="1"/>
</dbReference>
<evidence type="ECO:0008006" key="4">
    <source>
        <dbReference type="Google" id="ProtNLM"/>
    </source>
</evidence>
<dbReference type="PANTHER" id="PTHR47345">
    <property type="entry name" value="CUT9-INTERACTING PROTEIN SCN1"/>
    <property type="match status" value="1"/>
</dbReference>
<dbReference type="EMBL" id="JAGHQM010000124">
    <property type="protein sequence ID" value="KAH0565204.1"/>
    <property type="molecule type" value="Genomic_DNA"/>
</dbReference>
<gene>
    <name evidence="2" type="ORF">GP486_001404</name>
</gene>
<evidence type="ECO:0000313" key="2">
    <source>
        <dbReference type="EMBL" id="KAH0565204.1"/>
    </source>
</evidence>
<comment type="caution">
    <text evidence="2">The sequence shown here is derived from an EMBL/GenBank/DDBJ whole genome shotgun (WGS) entry which is preliminary data.</text>
</comment>
<dbReference type="PANTHER" id="PTHR47345:SF1">
    <property type="entry name" value="CUT9-INTERACTING PROTEIN SCN1"/>
    <property type="match status" value="1"/>
</dbReference>
<dbReference type="InterPro" id="IPR001130">
    <property type="entry name" value="TatD-like"/>
</dbReference>
<dbReference type="AlphaFoldDB" id="A0A9P8LH76"/>
<feature type="compositionally biased region" description="Basic and acidic residues" evidence="1">
    <location>
        <begin position="215"/>
        <end position="237"/>
    </location>
</feature>
<dbReference type="GO" id="GO:0016788">
    <property type="term" value="F:hydrolase activity, acting on ester bonds"/>
    <property type="evidence" value="ECO:0007669"/>
    <property type="project" value="InterPro"/>
</dbReference>
<protein>
    <recommendedName>
        <fullName evidence="4">Cut9 interacting protein Scn1</fullName>
    </recommendedName>
</protein>
<feature type="compositionally biased region" description="Acidic residues" evidence="1">
    <location>
        <begin position="238"/>
        <end position="248"/>
    </location>
</feature>
<proteinExistence type="predicted"/>
<name>A0A9P8LH76_9PEZI</name>
<organism evidence="2 3">
    <name type="scientific">Trichoglossum hirsutum</name>
    <dbReference type="NCBI Taxonomy" id="265104"/>
    <lineage>
        <taxon>Eukaryota</taxon>
        <taxon>Fungi</taxon>
        <taxon>Dikarya</taxon>
        <taxon>Ascomycota</taxon>
        <taxon>Pezizomycotina</taxon>
        <taxon>Geoglossomycetes</taxon>
        <taxon>Geoglossales</taxon>
        <taxon>Geoglossaceae</taxon>
        <taxon>Trichoglossum</taxon>
    </lineage>
</organism>
<keyword evidence="3" id="KW-1185">Reference proteome</keyword>
<dbReference type="Pfam" id="PF01026">
    <property type="entry name" value="TatD_DNase"/>
    <property type="match status" value="1"/>
</dbReference>